<keyword evidence="3" id="KW-1185">Reference proteome</keyword>
<proteinExistence type="predicted"/>
<dbReference type="EMBL" id="LIAE01007253">
    <property type="protein sequence ID" value="PAV80532.1"/>
    <property type="molecule type" value="Genomic_DNA"/>
</dbReference>
<dbReference type="PANTHER" id="PTHR43319">
    <property type="entry name" value="BETA-LACTAMASE-RELATED"/>
    <property type="match status" value="1"/>
</dbReference>
<protein>
    <submittedName>
        <fullName evidence="2">Uncharacterized protein</fullName>
    </submittedName>
</protein>
<dbReference type="InterPro" id="IPR052907">
    <property type="entry name" value="Beta-lactamase/esterase"/>
</dbReference>
<name>A0A2A2L2W4_9BILA</name>
<feature type="region of interest" description="Disordered" evidence="1">
    <location>
        <begin position="1"/>
        <end position="28"/>
    </location>
</feature>
<feature type="compositionally biased region" description="Polar residues" evidence="1">
    <location>
        <begin position="9"/>
        <end position="24"/>
    </location>
</feature>
<evidence type="ECO:0000313" key="2">
    <source>
        <dbReference type="EMBL" id="PAV80532.1"/>
    </source>
</evidence>
<sequence length="145" mass="17253">MYGPGRKNWNIQTLKEPSDPNSYDRSLGSHSDKGKGFFYTKSPNDDWQIDHFGTGGQSIRYDFNNQLSIAYVCDGMKIGQHIWVKTYSRLQKKIYECLNNLKMIVIKSQFELIAALYMQFQDTRSLNERRRRRRWSVKTESRLQW</sequence>
<gene>
    <name evidence="2" type="ORF">WR25_16822</name>
</gene>
<dbReference type="STRING" id="2018661.A0A2A2L2W4"/>
<dbReference type="OrthoDB" id="5838698at2759"/>
<evidence type="ECO:0000256" key="1">
    <source>
        <dbReference type="SAM" id="MobiDB-lite"/>
    </source>
</evidence>
<reference evidence="2 3" key="1">
    <citation type="journal article" date="2017" name="Curr. Biol.">
        <title>Genome architecture and evolution of a unichromosomal asexual nematode.</title>
        <authorList>
            <person name="Fradin H."/>
            <person name="Zegar C."/>
            <person name="Gutwein M."/>
            <person name="Lucas J."/>
            <person name="Kovtun M."/>
            <person name="Corcoran D."/>
            <person name="Baugh L.R."/>
            <person name="Kiontke K."/>
            <person name="Gunsalus K."/>
            <person name="Fitch D.H."/>
            <person name="Piano F."/>
        </authorList>
    </citation>
    <scope>NUCLEOTIDE SEQUENCE [LARGE SCALE GENOMIC DNA]</scope>
    <source>
        <strain evidence="2">PF1309</strain>
    </source>
</reference>
<accession>A0A2A2L2W4</accession>
<organism evidence="2 3">
    <name type="scientific">Diploscapter pachys</name>
    <dbReference type="NCBI Taxonomy" id="2018661"/>
    <lineage>
        <taxon>Eukaryota</taxon>
        <taxon>Metazoa</taxon>
        <taxon>Ecdysozoa</taxon>
        <taxon>Nematoda</taxon>
        <taxon>Chromadorea</taxon>
        <taxon>Rhabditida</taxon>
        <taxon>Rhabditina</taxon>
        <taxon>Rhabditomorpha</taxon>
        <taxon>Rhabditoidea</taxon>
        <taxon>Rhabditidae</taxon>
        <taxon>Diploscapter</taxon>
    </lineage>
</organism>
<dbReference type="PANTHER" id="PTHR43319:SF3">
    <property type="entry name" value="BETA-LACTAMASE-RELATED DOMAIN-CONTAINING PROTEIN"/>
    <property type="match status" value="1"/>
</dbReference>
<evidence type="ECO:0000313" key="3">
    <source>
        <dbReference type="Proteomes" id="UP000218231"/>
    </source>
</evidence>
<dbReference type="Proteomes" id="UP000218231">
    <property type="component" value="Unassembled WGS sequence"/>
</dbReference>
<comment type="caution">
    <text evidence="2">The sequence shown here is derived from an EMBL/GenBank/DDBJ whole genome shotgun (WGS) entry which is preliminary data.</text>
</comment>
<dbReference type="AlphaFoldDB" id="A0A2A2L2W4"/>